<proteinExistence type="predicted"/>
<dbReference type="EMBL" id="DTHG01000006">
    <property type="protein sequence ID" value="HGW91011.1"/>
    <property type="molecule type" value="Genomic_DNA"/>
</dbReference>
<protein>
    <submittedName>
        <fullName evidence="1">Uncharacterized protein</fullName>
    </submittedName>
</protein>
<gene>
    <name evidence="1" type="ORF">ENV67_00515</name>
</gene>
<accession>A0A7C4U920</accession>
<reference evidence="1" key="1">
    <citation type="journal article" date="2020" name="mSystems">
        <title>Genome- and Community-Level Interaction Insights into Carbon Utilization and Element Cycling Functions of Hydrothermarchaeota in Hydrothermal Sediment.</title>
        <authorList>
            <person name="Zhou Z."/>
            <person name="Liu Y."/>
            <person name="Xu W."/>
            <person name="Pan J."/>
            <person name="Luo Z.H."/>
            <person name="Li M."/>
        </authorList>
    </citation>
    <scope>NUCLEOTIDE SEQUENCE [LARGE SCALE GENOMIC DNA]</scope>
    <source>
        <strain evidence="1">SpSt-780</strain>
    </source>
</reference>
<comment type="caution">
    <text evidence="1">The sequence shown here is derived from an EMBL/GenBank/DDBJ whole genome shotgun (WGS) entry which is preliminary data.</text>
</comment>
<name>A0A7C4U920_UNCW3</name>
<dbReference type="AlphaFoldDB" id="A0A7C4U920"/>
<sequence>MILFNLLLLSNIDTEYLLNKASKKINIPLSELRIEKEGLEFFGAGNFRTKIFDLFISDPLKIDTYLRILTKTILDNPDSLWMLSYFSWARIDEGMRRGLIERPDKKVIDALLEVDKLDEKIIELLNGFYDADYVKINEIPEGIKKGIFLILMGIKNSIEILENTNKNLLKDDYRIIMEKLTNPDDEIPNRLLEEMIKKTDFKSISSAAIDLSYIIQSGIDFMKNEKIGEKIEIKTKYGVIAIGSENNEIYGGKNYLLIIDFGGDDNYFGGGVSDIEHPVSIIIDFSGNDNYKSEYGCGSGINGLGFVVELGGNDNYKGEKIGLGTGIFGEGIILDLKGDDTYETDIYGEGAGLSGTGIISDISGNDKYIGFQGCQGFGYVKGCGILIDKSGDDIYIARDDTIRFPSPQTKEHNVSLSQGVGFGIRADYTDGHSLAGGVGILIDGEGDDKYSCGVFGEGCGYWFGSGFLIDYKGNDEYNGIWYVQGASAHFAIGVLIDSSGNDTYTGKMNMSQGAGHDFSLGYLLDYEGNDEHNAPNLSLGAGNANGMGIFIDIEGDDEYNTNGGFTLGAANTDAKNSIRNYIRTIGIFIDAEGKDKYKEIGRNRKSWKRASSKKEINSGIDF</sequence>
<evidence type="ECO:0000313" key="1">
    <source>
        <dbReference type="EMBL" id="HGW91011.1"/>
    </source>
</evidence>
<organism evidence="1">
    <name type="scientific">candidate division WOR-3 bacterium</name>
    <dbReference type="NCBI Taxonomy" id="2052148"/>
    <lineage>
        <taxon>Bacteria</taxon>
        <taxon>Bacteria division WOR-3</taxon>
    </lineage>
</organism>